<dbReference type="AlphaFoldDB" id="A0AAW1NZJ0"/>
<name>A0AAW1NZJ0_9CHLO</name>
<comment type="subcellular location">
    <subcellularLocation>
        <location evidence="1">Cell projection</location>
        <location evidence="1">Cilium</location>
    </subcellularLocation>
    <subcellularLocation>
        <location evidence="2">Cytoplasm</location>
        <location evidence="2">Cytoskeleton</location>
    </subcellularLocation>
</comment>
<feature type="domain" description="DM10" evidence="9">
    <location>
        <begin position="425"/>
        <end position="531"/>
    </location>
</feature>
<dbReference type="GO" id="GO:0007052">
    <property type="term" value="P:mitotic spindle organization"/>
    <property type="evidence" value="ECO:0007669"/>
    <property type="project" value="TreeGrafter"/>
</dbReference>
<keyword evidence="5" id="KW-0206">Cytoskeleton</keyword>
<dbReference type="InterPro" id="IPR002048">
    <property type="entry name" value="EF_hand_dom"/>
</dbReference>
<evidence type="ECO:0000256" key="4">
    <source>
        <dbReference type="ARBA" id="ARBA00022737"/>
    </source>
</evidence>
<evidence type="ECO:0000313" key="11">
    <source>
        <dbReference type="Proteomes" id="UP001465755"/>
    </source>
</evidence>
<dbReference type="InterPro" id="IPR040193">
    <property type="entry name" value="EFHC1/EFHC2/EFHB"/>
</dbReference>
<dbReference type="GO" id="GO:0060285">
    <property type="term" value="P:cilium-dependent cell motility"/>
    <property type="evidence" value="ECO:0007669"/>
    <property type="project" value="TreeGrafter"/>
</dbReference>
<dbReference type="Pfam" id="PF06565">
    <property type="entry name" value="DM10_dom"/>
    <property type="match status" value="3"/>
</dbReference>
<feature type="domain" description="DM10" evidence="9">
    <location>
        <begin position="92"/>
        <end position="197"/>
    </location>
</feature>
<evidence type="ECO:0000259" key="9">
    <source>
        <dbReference type="PROSITE" id="PS51336"/>
    </source>
</evidence>
<accession>A0AAW1NZJ0</accession>
<evidence type="ECO:0000256" key="3">
    <source>
        <dbReference type="ARBA" id="ARBA00022490"/>
    </source>
</evidence>
<dbReference type="EMBL" id="JALJOQ010000081">
    <property type="protein sequence ID" value="KAK9800757.1"/>
    <property type="molecule type" value="Genomic_DNA"/>
</dbReference>
<dbReference type="GO" id="GO:0000281">
    <property type="term" value="P:mitotic cytokinesis"/>
    <property type="evidence" value="ECO:0007669"/>
    <property type="project" value="TreeGrafter"/>
</dbReference>
<dbReference type="PANTHER" id="PTHR12086">
    <property type="entry name" value="EF-HAND DOMAIN C-TERMINAL CONTAINING PROTEIN"/>
    <property type="match status" value="1"/>
</dbReference>
<protein>
    <recommendedName>
        <fullName evidence="12">EF-hand domain-containing protein 1</fullName>
    </recommendedName>
</protein>
<dbReference type="InterPro" id="IPR006602">
    <property type="entry name" value="DM10_dom"/>
</dbReference>
<evidence type="ECO:0000256" key="6">
    <source>
        <dbReference type="ARBA" id="ARBA00023273"/>
    </source>
</evidence>
<evidence type="ECO:0008006" key="12">
    <source>
        <dbReference type="Google" id="ProtNLM"/>
    </source>
</evidence>
<dbReference type="GO" id="GO:0072686">
    <property type="term" value="C:mitotic spindle"/>
    <property type="evidence" value="ECO:0007669"/>
    <property type="project" value="TreeGrafter"/>
</dbReference>
<evidence type="ECO:0000256" key="7">
    <source>
        <dbReference type="SAM" id="MobiDB-lite"/>
    </source>
</evidence>
<keyword evidence="11" id="KW-1185">Reference proteome</keyword>
<dbReference type="PROSITE" id="PS50222">
    <property type="entry name" value="EF_HAND_2"/>
    <property type="match status" value="1"/>
</dbReference>
<dbReference type="GO" id="GO:0005930">
    <property type="term" value="C:axoneme"/>
    <property type="evidence" value="ECO:0007669"/>
    <property type="project" value="TreeGrafter"/>
</dbReference>
<dbReference type="FunFam" id="2.30.29.170:FF:000004">
    <property type="entry name" value="EF-hand domain containing 2"/>
    <property type="match status" value="1"/>
</dbReference>
<feature type="domain" description="DM10" evidence="9">
    <location>
        <begin position="252"/>
        <end position="366"/>
    </location>
</feature>
<gene>
    <name evidence="10" type="ORF">WJX73_007791</name>
</gene>
<keyword evidence="3" id="KW-0963">Cytoplasm</keyword>
<feature type="domain" description="EF-hand" evidence="8">
    <location>
        <begin position="553"/>
        <end position="588"/>
    </location>
</feature>
<feature type="compositionally biased region" description="Polar residues" evidence="7">
    <location>
        <begin position="47"/>
        <end position="57"/>
    </location>
</feature>
<sequence>MASVDQPPLLPGYTGYQVRGGQGDYSKKQTLRYQKGYATTDGDSLPVTGQSQGSTSPEMHVDGAKFEDTRPGVVSLHAFTAAARPPQWVECDRQVLRWFGYYKESIPNSPVENFRVRRVVIHYYLDNDTLDVVEPRERNSGLPQGVIIKRHKILKEDRKTPFTIADFVVGERVTLYGKTVQIVDADPYTRRHLDSKGVPVNPAQEYPDTPFAKTAALAQRHTESPTGKTLLTMAGQTAGSTLGKLETYLQNSGKVLRFFGVWDDREALYGDRRPYRLHYFLEDSTVEVLETNERNSGRQAFPVFLRRGPLPKVQDAASTKMGRTVDKALCYGPSDFRIGTVIPVFGRPLFVHDCDAFTREWYKANMGFTEEELAPIDVREPPKAVRVQPLPPPTGYGSPEDTEANCTSLVPRPPKRDFIKLMHKDKIVLRFRCRLVQVPGGKPLTKVDSERRMVMSYFAANDMMAIFEPPLPNTGVVGGKYLERCFVCKPKSTDRYTDQDLYVGAVLDVHGAYFELFEADEFTLQYMESNRSNYPQADISVALATIRDSLHRGKEAELRTALAEADTGASGCLTFDQLDAALSNASIPLIKHLVLALFRALQQPSDEGKTLAISDLLRLVGLRSN</sequence>
<dbReference type="FunFam" id="2.30.29.170:FF:000002">
    <property type="entry name" value="EF-hand domain (C-terminal) containing 1"/>
    <property type="match status" value="1"/>
</dbReference>
<dbReference type="GO" id="GO:0005509">
    <property type="term" value="F:calcium ion binding"/>
    <property type="evidence" value="ECO:0007669"/>
    <property type="project" value="InterPro"/>
</dbReference>
<dbReference type="PROSITE" id="PS51336">
    <property type="entry name" value="DM10"/>
    <property type="match status" value="3"/>
</dbReference>
<proteinExistence type="predicted"/>
<dbReference type="Gene3D" id="2.30.29.170">
    <property type="match status" value="3"/>
</dbReference>
<feature type="region of interest" description="Disordered" evidence="7">
    <location>
        <begin position="1"/>
        <end position="25"/>
    </location>
</feature>
<feature type="region of interest" description="Disordered" evidence="7">
    <location>
        <begin position="37"/>
        <end position="63"/>
    </location>
</feature>
<organism evidence="10 11">
    <name type="scientific">Symbiochloris irregularis</name>
    <dbReference type="NCBI Taxonomy" id="706552"/>
    <lineage>
        <taxon>Eukaryota</taxon>
        <taxon>Viridiplantae</taxon>
        <taxon>Chlorophyta</taxon>
        <taxon>core chlorophytes</taxon>
        <taxon>Trebouxiophyceae</taxon>
        <taxon>Trebouxiales</taxon>
        <taxon>Trebouxiaceae</taxon>
        <taxon>Symbiochloris</taxon>
    </lineage>
</organism>
<keyword evidence="4" id="KW-0677">Repeat</keyword>
<evidence type="ECO:0000256" key="1">
    <source>
        <dbReference type="ARBA" id="ARBA00004138"/>
    </source>
</evidence>
<feature type="region of interest" description="Disordered" evidence="7">
    <location>
        <begin position="384"/>
        <end position="406"/>
    </location>
</feature>
<reference evidence="10 11" key="1">
    <citation type="journal article" date="2024" name="Nat. Commun.">
        <title>Phylogenomics reveals the evolutionary origins of lichenization in chlorophyte algae.</title>
        <authorList>
            <person name="Puginier C."/>
            <person name="Libourel C."/>
            <person name="Otte J."/>
            <person name="Skaloud P."/>
            <person name="Haon M."/>
            <person name="Grisel S."/>
            <person name="Petersen M."/>
            <person name="Berrin J.G."/>
            <person name="Delaux P.M."/>
            <person name="Dal Grande F."/>
            <person name="Keller J."/>
        </authorList>
    </citation>
    <scope>NUCLEOTIDE SEQUENCE [LARGE SCALE GENOMIC DNA]</scope>
    <source>
        <strain evidence="10 11">SAG 2036</strain>
    </source>
</reference>
<keyword evidence="6" id="KW-0966">Cell projection</keyword>
<dbReference type="GO" id="GO:0043014">
    <property type="term" value="F:alpha-tubulin binding"/>
    <property type="evidence" value="ECO:0007669"/>
    <property type="project" value="TreeGrafter"/>
</dbReference>
<dbReference type="Proteomes" id="UP001465755">
    <property type="component" value="Unassembled WGS sequence"/>
</dbReference>
<comment type="caution">
    <text evidence="10">The sequence shown here is derived from an EMBL/GenBank/DDBJ whole genome shotgun (WGS) entry which is preliminary data.</text>
</comment>
<evidence type="ECO:0000259" key="8">
    <source>
        <dbReference type="PROSITE" id="PS50222"/>
    </source>
</evidence>
<dbReference type="SMART" id="SM00676">
    <property type="entry name" value="DM10"/>
    <property type="match status" value="3"/>
</dbReference>
<dbReference type="PANTHER" id="PTHR12086:SF9">
    <property type="entry name" value="EF-HAND DOMAIN-CONTAINING PROTEIN 1"/>
    <property type="match status" value="1"/>
</dbReference>
<evidence type="ECO:0000256" key="5">
    <source>
        <dbReference type="ARBA" id="ARBA00023212"/>
    </source>
</evidence>
<evidence type="ECO:0000256" key="2">
    <source>
        <dbReference type="ARBA" id="ARBA00004245"/>
    </source>
</evidence>
<evidence type="ECO:0000313" key="10">
    <source>
        <dbReference type="EMBL" id="KAK9800757.1"/>
    </source>
</evidence>